<dbReference type="InterPro" id="IPR037171">
    <property type="entry name" value="NagB/RpiA_transferase-like"/>
</dbReference>
<dbReference type="Proteomes" id="UP001199296">
    <property type="component" value="Unassembled WGS sequence"/>
</dbReference>
<dbReference type="PANTHER" id="PTHR34294:SF1">
    <property type="entry name" value="TRANSCRIPTIONAL REGULATOR LSRR"/>
    <property type="match status" value="1"/>
</dbReference>
<dbReference type="AlphaFoldDB" id="A0AAW4X1L2"/>
<keyword evidence="3" id="KW-0238">DNA-binding</keyword>
<feature type="domain" description="Sugar-binding" evidence="5">
    <location>
        <begin position="49"/>
        <end position="300"/>
    </location>
</feature>
<evidence type="ECO:0000313" key="6">
    <source>
        <dbReference type="EMBL" id="MCC3145699.1"/>
    </source>
</evidence>
<evidence type="ECO:0000256" key="1">
    <source>
        <dbReference type="ARBA" id="ARBA00010466"/>
    </source>
</evidence>
<name>A0AAW4X1L2_9FIRM</name>
<evidence type="ECO:0000313" key="7">
    <source>
        <dbReference type="Proteomes" id="UP001199296"/>
    </source>
</evidence>
<dbReference type="Gene3D" id="3.40.50.1360">
    <property type="match status" value="1"/>
</dbReference>
<dbReference type="PANTHER" id="PTHR34294">
    <property type="entry name" value="TRANSCRIPTIONAL REGULATOR-RELATED"/>
    <property type="match status" value="1"/>
</dbReference>
<comment type="similarity">
    <text evidence="1">Belongs to the SorC transcriptional regulatory family.</text>
</comment>
<keyword evidence="2" id="KW-0805">Transcription regulation</keyword>
<dbReference type="Pfam" id="PF04198">
    <property type="entry name" value="Sugar-bind"/>
    <property type="match status" value="1"/>
</dbReference>
<organism evidence="6 7">
    <name type="scientific">Halanaerobium polyolivorans</name>
    <dbReference type="NCBI Taxonomy" id="2886943"/>
    <lineage>
        <taxon>Bacteria</taxon>
        <taxon>Bacillati</taxon>
        <taxon>Bacillota</taxon>
        <taxon>Clostridia</taxon>
        <taxon>Halanaerobiales</taxon>
        <taxon>Halanaerobiaceae</taxon>
        <taxon>Halanaerobium</taxon>
    </lineage>
</organism>
<evidence type="ECO:0000256" key="2">
    <source>
        <dbReference type="ARBA" id="ARBA00023015"/>
    </source>
</evidence>
<dbReference type="GO" id="GO:0003677">
    <property type="term" value="F:DNA binding"/>
    <property type="evidence" value="ECO:0007669"/>
    <property type="project" value="UniProtKB-KW"/>
</dbReference>
<keyword evidence="7" id="KW-1185">Reference proteome</keyword>
<dbReference type="InterPro" id="IPR007324">
    <property type="entry name" value="Sugar-bd_dom_put"/>
</dbReference>
<sequence length="305" mass="33782">MTKVAILYYKKEFKQSKIAEKLGISRPKVSRLLAKAREKGIVKIEILSPVSDNSYLESELAQKFKLKEFKIVDMTDEEPEAERKKAAAQAALEFLQRITAGSESIGVSAGTTIHFLAKLAQFDSKNDYKIIPIIGALKDTGKSYNANEIAALLAENLGGTSLLLNAPAFVKNSKTAAFFRNEDRIRKIFNYYDNLDLVLLGIGNAEKEHPLISGHLNEEELADFKELQACGSIASIFFNDSGEILEPSFKDRIISISAEKLQKVEFKVGVALGEHKKEAVLAALQSQLINVLVTDSSMAEWLKKQ</sequence>
<keyword evidence="4" id="KW-0804">Transcription</keyword>
<dbReference type="EMBL" id="JAJFAT010000015">
    <property type="protein sequence ID" value="MCC3145699.1"/>
    <property type="molecule type" value="Genomic_DNA"/>
</dbReference>
<dbReference type="SUPFAM" id="SSF100950">
    <property type="entry name" value="NagB/RpiA/CoA transferase-like"/>
    <property type="match status" value="1"/>
</dbReference>
<dbReference type="InterPro" id="IPR013324">
    <property type="entry name" value="RNA_pol_sigma_r3/r4-like"/>
</dbReference>
<evidence type="ECO:0000256" key="4">
    <source>
        <dbReference type="ARBA" id="ARBA00023163"/>
    </source>
</evidence>
<dbReference type="InterPro" id="IPR051054">
    <property type="entry name" value="SorC_transcr_regulators"/>
</dbReference>
<accession>A0AAW4X1L2</accession>
<protein>
    <submittedName>
        <fullName evidence="6">Winged helix-turn-helix transcriptional regulator</fullName>
    </submittedName>
</protein>
<reference evidence="6 7" key="1">
    <citation type="submission" date="2021-10" db="EMBL/GenBank/DDBJ databases">
        <authorList>
            <person name="Grouzdev D.S."/>
            <person name="Pantiukh K.S."/>
            <person name="Krutkina M.S."/>
        </authorList>
    </citation>
    <scope>NUCLEOTIDE SEQUENCE [LARGE SCALE GENOMIC DNA]</scope>
    <source>
        <strain evidence="6 7">Z-7514</strain>
    </source>
</reference>
<evidence type="ECO:0000256" key="3">
    <source>
        <dbReference type="ARBA" id="ARBA00023125"/>
    </source>
</evidence>
<dbReference type="GO" id="GO:0030246">
    <property type="term" value="F:carbohydrate binding"/>
    <property type="evidence" value="ECO:0007669"/>
    <property type="project" value="InterPro"/>
</dbReference>
<dbReference type="Gene3D" id="1.10.10.60">
    <property type="entry name" value="Homeodomain-like"/>
    <property type="match status" value="1"/>
</dbReference>
<gene>
    <name evidence="6" type="ORF">LJ207_10225</name>
</gene>
<comment type="caution">
    <text evidence="6">The sequence shown here is derived from an EMBL/GenBank/DDBJ whole genome shotgun (WGS) entry which is preliminary data.</text>
</comment>
<proteinExistence type="inferred from homology"/>
<dbReference type="RefSeq" id="WP_229346400.1">
    <property type="nucleotide sequence ID" value="NZ_JAJFAT010000015.1"/>
</dbReference>
<dbReference type="SUPFAM" id="SSF88659">
    <property type="entry name" value="Sigma3 and sigma4 domains of RNA polymerase sigma factors"/>
    <property type="match status" value="1"/>
</dbReference>
<evidence type="ECO:0000259" key="5">
    <source>
        <dbReference type="Pfam" id="PF04198"/>
    </source>
</evidence>